<keyword evidence="4" id="KW-1185">Reference proteome</keyword>
<dbReference type="InterPro" id="IPR015404">
    <property type="entry name" value="Vps5_C"/>
</dbReference>
<dbReference type="GO" id="GO:0005768">
    <property type="term" value="C:endosome"/>
    <property type="evidence" value="ECO:0007669"/>
    <property type="project" value="UniProtKB-ARBA"/>
</dbReference>
<dbReference type="CDD" id="cd07596">
    <property type="entry name" value="BAR_SNX"/>
    <property type="match status" value="1"/>
</dbReference>
<name>A0A803LCS8_CHEQI</name>
<dbReference type="Gene3D" id="1.20.1270.60">
    <property type="entry name" value="Arfaptin homology (AH) domain/BAR domain"/>
    <property type="match status" value="1"/>
</dbReference>
<accession>A0A803LCS8</accession>
<proteinExistence type="predicted"/>
<dbReference type="SMART" id="SM00312">
    <property type="entry name" value="PX"/>
    <property type="match status" value="1"/>
</dbReference>
<dbReference type="GO" id="GO:0035091">
    <property type="term" value="F:phosphatidylinositol binding"/>
    <property type="evidence" value="ECO:0007669"/>
    <property type="project" value="InterPro"/>
</dbReference>
<dbReference type="Gene3D" id="3.30.1520.10">
    <property type="entry name" value="Phox-like domain"/>
    <property type="match status" value="1"/>
</dbReference>
<dbReference type="Pfam" id="PF09325">
    <property type="entry name" value="Vps5"/>
    <property type="match status" value="1"/>
</dbReference>
<feature type="region of interest" description="Disordered" evidence="1">
    <location>
        <begin position="1"/>
        <end position="20"/>
    </location>
</feature>
<dbReference type="Proteomes" id="UP000596660">
    <property type="component" value="Unplaced"/>
</dbReference>
<dbReference type="PANTHER" id="PTHR46757:SF2">
    <property type="entry name" value="OS05G0346100 PROTEIN"/>
    <property type="match status" value="1"/>
</dbReference>
<dbReference type="InterPro" id="IPR001683">
    <property type="entry name" value="PX_dom"/>
</dbReference>
<dbReference type="FunFam" id="3.30.1520.10:FF:000059">
    <property type="entry name" value="Sorting nexin 2B"/>
    <property type="match status" value="1"/>
</dbReference>
<dbReference type="InterPro" id="IPR036871">
    <property type="entry name" value="PX_dom_sf"/>
</dbReference>
<dbReference type="GO" id="GO:0016020">
    <property type="term" value="C:membrane"/>
    <property type="evidence" value="ECO:0007669"/>
    <property type="project" value="UniProtKB-ARBA"/>
</dbReference>
<protein>
    <recommendedName>
        <fullName evidence="2">PX domain-containing protein</fullName>
    </recommendedName>
</protein>
<organism evidence="3 4">
    <name type="scientific">Chenopodium quinoa</name>
    <name type="common">Quinoa</name>
    <dbReference type="NCBI Taxonomy" id="63459"/>
    <lineage>
        <taxon>Eukaryota</taxon>
        <taxon>Viridiplantae</taxon>
        <taxon>Streptophyta</taxon>
        <taxon>Embryophyta</taxon>
        <taxon>Tracheophyta</taxon>
        <taxon>Spermatophyta</taxon>
        <taxon>Magnoliopsida</taxon>
        <taxon>eudicotyledons</taxon>
        <taxon>Gunneridae</taxon>
        <taxon>Pentapetalae</taxon>
        <taxon>Caryophyllales</taxon>
        <taxon>Chenopodiaceae</taxon>
        <taxon>Chenopodioideae</taxon>
        <taxon>Atripliceae</taxon>
        <taxon>Chenopodium</taxon>
    </lineage>
</organism>
<dbReference type="AlphaFoldDB" id="A0A803LCS8"/>
<reference evidence="3" key="2">
    <citation type="submission" date="2021-03" db="UniProtKB">
        <authorList>
            <consortium name="EnsemblPlants"/>
        </authorList>
    </citation>
    <scope>IDENTIFICATION</scope>
</reference>
<dbReference type="EnsemblPlants" id="AUR62009667-RA">
    <property type="protein sequence ID" value="AUR62009667-RA:cds"/>
    <property type="gene ID" value="AUR62009667"/>
</dbReference>
<dbReference type="InterPro" id="IPR044279">
    <property type="entry name" value="SNX2A/B"/>
</dbReference>
<reference evidence="3" key="1">
    <citation type="journal article" date="2017" name="Nature">
        <title>The genome of Chenopodium quinoa.</title>
        <authorList>
            <person name="Jarvis D.E."/>
            <person name="Ho Y.S."/>
            <person name="Lightfoot D.J."/>
            <person name="Schmoeckel S.M."/>
            <person name="Li B."/>
            <person name="Borm T.J.A."/>
            <person name="Ohyanagi H."/>
            <person name="Mineta K."/>
            <person name="Michell C.T."/>
            <person name="Saber N."/>
            <person name="Kharbatia N.M."/>
            <person name="Rupper R.R."/>
            <person name="Sharp A.R."/>
            <person name="Dally N."/>
            <person name="Boughton B.A."/>
            <person name="Woo Y.H."/>
            <person name="Gao G."/>
            <person name="Schijlen E.G.W.M."/>
            <person name="Guo X."/>
            <person name="Momin A.A."/>
            <person name="Negrao S."/>
            <person name="Al-Babili S."/>
            <person name="Gehring C."/>
            <person name="Roessner U."/>
            <person name="Jung C."/>
            <person name="Murphy K."/>
            <person name="Arold S.T."/>
            <person name="Gojobori T."/>
            <person name="van der Linden C.G."/>
            <person name="van Loo E.N."/>
            <person name="Jellen E.N."/>
            <person name="Maughan P.J."/>
            <person name="Tester M."/>
        </authorList>
    </citation>
    <scope>NUCLEOTIDE SEQUENCE [LARGE SCALE GENOMIC DNA]</scope>
    <source>
        <strain evidence="3">cv. PI 614886</strain>
    </source>
</reference>
<dbReference type="InterPro" id="IPR027267">
    <property type="entry name" value="AH/BAR_dom_sf"/>
</dbReference>
<dbReference type="SUPFAM" id="SSF64268">
    <property type="entry name" value="PX domain"/>
    <property type="match status" value="1"/>
</dbReference>
<dbReference type="PROSITE" id="PS50195">
    <property type="entry name" value="PX"/>
    <property type="match status" value="1"/>
</dbReference>
<feature type="domain" description="PX" evidence="2">
    <location>
        <begin position="141"/>
        <end position="260"/>
    </location>
</feature>
<dbReference type="PANTHER" id="PTHR46757">
    <property type="entry name" value="SORTING NEXIN-RELATED"/>
    <property type="match status" value="1"/>
</dbReference>
<evidence type="ECO:0000256" key="1">
    <source>
        <dbReference type="SAM" id="MobiDB-lite"/>
    </source>
</evidence>
<sequence>MMGSENEEGAHPLAPNEEMETLVLDDPLSSSKSFANYKSALTTLSDSHNNHPLSSSIVAEPVDSDPLLFPLQEEDQIRNKDVDFSSHFEDSDYSDVFDSPITGGVNGGGVNGVGSPKVNSGSSSDSLSSLGADYLNIKVSNPQKEQELSSNSIVPGGNTYVTYLITTKTNMRGFGGTEFSVRRRFRDVVTLADRLSESYRGFFIPPRPDKSVVESQVMHKQEFVEQRRVALEKYLRKLAAHPVLRTSEELRMFLQVQGKLPLQTSTDVASRMLDGAVNLPKQLFGDSRSVVTPHEAVQPAKGGRDLLRLFRELKQSVTNDWGNSRPPAVEEDKEFMEKKEKLFDFETRLTDVSKQAESLVKAQQDMGDTMGELGLSFIKLTKFENEAAILDTQRKRAAEMKNIATATVRGSRMYRELNAKTVKNLETLHGYLGAMLAAHNAYSDRANALLTVQTLLSEVSSLQSKADKLEAASSRVFGGDKTRNHKLEELKETMKITEDSKNYAVREYERIKTWLKIEIWNSLCGLLLEKQVTIVMLFIILSSYNALRHGEDGTRAGELKENNRTELERLEREKHTDFLKMLKGFVNDQSEHLVFHLFPSTLKGHSSSPNDSRLGDACSHMSVDYGALNDFWDGKWLYKSMLLPFCFSLGGLVLVGGGGGIRRGELLLLLKHEVSSAEKMANLWSKVAEDTRGYVKDSS</sequence>
<dbReference type="Gramene" id="AUR62009667-RA">
    <property type="protein sequence ID" value="AUR62009667-RA:cds"/>
    <property type="gene ID" value="AUR62009667"/>
</dbReference>
<evidence type="ECO:0000259" key="2">
    <source>
        <dbReference type="PROSITE" id="PS50195"/>
    </source>
</evidence>
<dbReference type="Pfam" id="PF00787">
    <property type="entry name" value="PX"/>
    <property type="match status" value="1"/>
</dbReference>
<evidence type="ECO:0000313" key="3">
    <source>
        <dbReference type="EnsemblPlants" id="AUR62009667-RA:cds"/>
    </source>
</evidence>
<evidence type="ECO:0000313" key="4">
    <source>
        <dbReference type="Proteomes" id="UP000596660"/>
    </source>
</evidence>
<dbReference type="CDD" id="cd06865">
    <property type="entry name" value="PX_SNX_like"/>
    <property type="match status" value="1"/>
</dbReference>